<dbReference type="GO" id="GO:0016787">
    <property type="term" value="F:hydrolase activity"/>
    <property type="evidence" value="ECO:0007669"/>
    <property type="project" value="UniProtKB-KW"/>
</dbReference>
<dbReference type="EMBL" id="JAVDTT010000002">
    <property type="protein sequence ID" value="MDR6841832.1"/>
    <property type="molecule type" value="Genomic_DNA"/>
</dbReference>
<reference evidence="4 5" key="1">
    <citation type="submission" date="2023-07" db="EMBL/GenBank/DDBJ databases">
        <title>Sorghum-associated microbial communities from plants grown in Nebraska, USA.</title>
        <authorList>
            <person name="Schachtman D."/>
        </authorList>
    </citation>
    <scope>NUCLEOTIDE SEQUENCE [LARGE SCALE GENOMIC DNA]</scope>
    <source>
        <strain evidence="4 5">BE107</strain>
    </source>
</reference>
<comment type="caution">
    <text evidence="4">The sequence shown here is derived from an EMBL/GenBank/DDBJ whole genome shotgun (WGS) entry which is preliminary data.</text>
</comment>
<evidence type="ECO:0000256" key="1">
    <source>
        <dbReference type="ARBA" id="ARBA00022801"/>
    </source>
</evidence>
<dbReference type="SUPFAM" id="SSF53187">
    <property type="entry name" value="Zn-dependent exopeptidases"/>
    <property type="match status" value="1"/>
</dbReference>
<protein>
    <submittedName>
        <fullName evidence="4">Amidohydrolase</fullName>
        <ecNumber evidence="4">3.5.1.-</ecNumber>
    </submittedName>
</protein>
<dbReference type="Gene3D" id="3.30.70.360">
    <property type="match status" value="1"/>
</dbReference>
<dbReference type="PANTHER" id="PTHR11014:SF63">
    <property type="entry name" value="METALLOPEPTIDASE, PUTATIVE (AFU_ORTHOLOGUE AFUA_6G09600)-RELATED"/>
    <property type="match status" value="1"/>
</dbReference>
<dbReference type="Gene3D" id="3.40.630.10">
    <property type="entry name" value="Zn peptidases"/>
    <property type="match status" value="1"/>
</dbReference>
<feature type="signal peptide" evidence="2">
    <location>
        <begin position="1"/>
        <end position="26"/>
    </location>
</feature>
<organism evidence="4 5">
    <name type="scientific">Pseudoxanthomonas sacheonensis</name>
    <dbReference type="NCBI Taxonomy" id="443615"/>
    <lineage>
        <taxon>Bacteria</taxon>
        <taxon>Pseudomonadati</taxon>
        <taxon>Pseudomonadota</taxon>
        <taxon>Gammaproteobacteria</taxon>
        <taxon>Lysobacterales</taxon>
        <taxon>Lysobacteraceae</taxon>
        <taxon>Pseudoxanthomonas</taxon>
    </lineage>
</organism>
<feature type="domain" description="Peptidase M20 dimerisation" evidence="3">
    <location>
        <begin position="228"/>
        <end position="323"/>
    </location>
</feature>
<accession>A0ABU1RST3</accession>
<keyword evidence="2" id="KW-0732">Signal</keyword>
<gene>
    <name evidence="4" type="ORF">J2W94_002117</name>
</gene>
<evidence type="ECO:0000259" key="3">
    <source>
        <dbReference type="Pfam" id="PF07687"/>
    </source>
</evidence>
<keyword evidence="1 4" id="KW-0378">Hydrolase</keyword>
<dbReference type="EC" id="3.5.1.-" evidence="4"/>
<dbReference type="InterPro" id="IPR036264">
    <property type="entry name" value="Bact_exopeptidase_dim_dom"/>
</dbReference>
<proteinExistence type="predicted"/>
<dbReference type="InterPro" id="IPR002933">
    <property type="entry name" value="Peptidase_M20"/>
</dbReference>
<dbReference type="Pfam" id="PF07687">
    <property type="entry name" value="M20_dimer"/>
    <property type="match status" value="1"/>
</dbReference>
<name>A0ABU1RST3_9GAMM</name>
<feature type="chain" id="PRO_5046667251" evidence="2">
    <location>
        <begin position="27"/>
        <end position="438"/>
    </location>
</feature>
<dbReference type="PIRSF" id="PIRSF005962">
    <property type="entry name" value="Pept_M20D_amidohydro"/>
    <property type="match status" value="1"/>
</dbReference>
<sequence>MPFSGRIAASALLSSLLLTVAVSAQAQDSAAAKELQRVQPRIVEWRRDLHEHPELGTHEVRTAKLVADQLRALGLQPRTGIAQTGVIAILKGGKPGPRIAIRADMDALPVTEQTGLPFASKVTGEYRGQLVGIMHACGHDAHVAMLLGVASALAAMKDQLPGEVMFVFQPAEEGPPNAGEEFGAALMLKQGIFADFKPDAVFGLHVWAGLPVGKVGTRSGALMASADEWTLTVHGKQTHGSRPWDGVDPITIGAQILLGTQSIIARQVNIAATPVVLTAGQFQSGVRFNIIPDEAKLVGTLRTFDPVVRQDVIDRFRRTAEDFAHAGGGKAELQVVNNAPATINDPALAQRGRASLENALGAGNVVEMPLVTVAEDFSQYATAAPTFFFFVGSTALGTDPATAPINHSPQFLLDEQSLQVGSKAMLQVALDYLNQPTQ</sequence>
<evidence type="ECO:0000256" key="2">
    <source>
        <dbReference type="SAM" id="SignalP"/>
    </source>
</evidence>
<dbReference type="InterPro" id="IPR017439">
    <property type="entry name" value="Amidohydrolase"/>
</dbReference>
<evidence type="ECO:0000313" key="5">
    <source>
        <dbReference type="Proteomes" id="UP001254759"/>
    </source>
</evidence>
<dbReference type="PANTHER" id="PTHR11014">
    <property type="entry name" value="PEPTIDASE M20 FAMILY MEMBER"/>
    <property type="match status" value="1"/>
</dbReference>
<evidence type="ECO:0000313" key="4">
    <source>
        <dbReference type="EMBL" id="MDR6841832.1"/>
    </source>
</evidence>
<dbReference type="Proteomes" id="UP001254759">
    <property type="component" value="Unassembled WGS sequence"/>
</dbReference>
<dbReference type="InterPro" id="IPR011650">
    <property type="entry name" value="Peptidase_M20_dimer"/>
</dbReference>
<keyword evidence="5" id="KW-1185">Reference proteome</keyword>
<dbReference type="NCBIfam" id="TIGR01891">
    <property type="entry name" value="amidohydrolases"/>
    <property type="match status" value="1"/>
</dbReference>
<dbReference type="Pfam" id="PF01546">
    <property type="entry name" value="Peptidase_M20"/>
    <property type="match status" value="1"/>
</dbReference>
<dbReference type="SUPFAM" id="SSF55031">
    <property type="entry name" value="Bacterial exopeptidase dimerisation domain"/>
    <property type="match status" value="1"/>
</dbReference>